<dbReference type="AlphaFoldDB" id="A0AAN9T079"/>
<dbReference type="EMBL" id="JAYMYS010000001">
    <property type="protein sequence ID" value="KAK7409882.1"/>
    <property type="molecule type" value="Genomic_DNA"/>
</dbReference>
<evidence type="ECO:0000313" key="3">
    <source>
        <dbReference type="Proteomes" id="UP001386955"/>
    </source>
</evidence>
<sequence length="105" mass="12513">MREIEKQNIISPFYYLEFYWYSYEVNPISKVGVSSLAKQDRELDTVKRNNGRGRDEDKEWQDRSVLRASKDGKSRGIETKSKKGRSRTIVKRRNAEQLIIYDVMY</sequence>
<evidence type="ECO:0000256" key="1">
    <source>
        <dbReference type="SAM" id="MobiDB-lite"/>
    </source>
</evidence>
<keyword evidence="3" id="KW-1185">Reference proteome</keyword>
<organism evidence="2 3">
    <name type="scientific">Psophocarpus tetragonolobus</name>
    <name type="common">Winged bean</name>
    <name type="synonym">Dolichos tetragonolobus</name>
    <dbReference type="NCBI Taxonomy" id="3891"/>
    <lineage>
        <taxon>Eukaryota</taxon>
        <taxon>Viridiplantae</taxon>
        <taxon>Streptophyta</taxon>
        <taxon>Embryophyta</taxon>
        <taxon>Tracheophyta</taxon>
        <taxon>Spermatophyta</taxon>
        <taxon>Magnoliopsida</taxon>
        <taxon>eudicotyledons</taxon>
        <taxon>Gunneridae</taxon>
        <taxon>Pentapetalae</taxon>
        <taxon>rosids</taxon>
        <taxon>fabids</taxon>
        <taxon>Fabales</taxon>
        <taxon>Fabaceae</taxon>
        <taxon>Papilionoideae</taxon>
        <taxon>50 kb inversion clade</taxon>
        <taxon>NPAAA clade</taxon>
        <taxon>indigoferoid/millettioid clade</taxon>
        <taxon>Phaseoleae</taxon>
        <taxon>Psophocarpus</taxon>
    </lineage>
</organism>
<feature type="compositionally biased region" description="Basic and acidic residues" evidence="1">
    <location>
        <begin position="44"/>
        <end position="81"/>
    </location>
</feature>
<feature type="region of interest" description="Disordered" evidence="1">
    <location>
        <begin position="44"/>
        <end position="88"/>
    </location>
</feature>
<comment type="caution">
    <text evidence="2">The sequence shown here is derived from an EMBL/GenBank/DDBJ whole genome shotgun (WGS) entry which is preliminary data.</text>
</comment>
<accession>A0AAN9T079</accession>
<gene>
    <name evidence="2" type="ORF">VNO78_00263</name>
</gene>
<protein>
    <submittedName>
        <fullName evidence="2">Uncharacterized protein</fullName>
    </submittedName>
</protein>
<proteinExistence type="predicted"/>
<dbReference type="Proteomes" id="UP001386955">
    <property type="component" value="Unassembled WGS sequence"/>
</dbReference>
<evidence type="ECO:0000313" key="2">
    <source>
        <dbReference type="EMBL" id="KAK7409882.1"/>
    </source>
</evidence>
<name>A0AAN9T079_PSOTE</name>
<reference evidence="2 3" key="1">
    <citation type="submission" date="2024-01" db="EMBL/GenBank/DDBJ databases">
        <title>The genomes of 5 underutilized Papilionoideae crops provide insights into root nodulation and disease resistanc.</title>
        <authorList>
            <person name="Jiang F."/>
        </authorList>
    </citation>
    <scope>NUCLEOTIDE SEQUENCE [LARGE SCALE GENOMIC DNA]</scope>
    <source>
        <strain evidence="2">DUOXIRENSHENG_FW03</strain>
        <tissue evidence="2">Leaves</tissue>
    </source>
</reference>